<organism evidence="1">
    <name type="scientific">Sesamum latifolium</name>
    <dbReference type="NCBI Taxonomy" id="2727402"/>
    <lineage>
        <taxon>Eukaryota</taxon>
        <taxon>Viridiplantae</taxon>
        <taxon>Streptophyta</taxon>
        <taxon>Embryophyta</taxon>
        <taxon>Tracheophyta</taxon>
        <taxon>Spermatophyta</taxon>
        <taxon>Magnoliopsida</taxon>
        <taxon>eudicotyledons</taxon>
        <taxon>Gunneridae</taxon>
        <taxon>Pentapetalae</taxon>
        <taxon>asterids</taxon>
        <taxon>lamiids</taxon>
        <taxon>Lamiales</taxon>
        <taxon>Pedaliaceae</taxon>
        <taxon>Sesamum</taxon>
    </lineage>
</organism>
<accession>A0AAW2WV01</accession>
<reference evidence="1" key="1">
    <citation type="submission" date="2020-06" db="EMBL/GenBank/DDBJ databases">
        <authorList>
            <person name="Li T."/>
            <person name="Hu X."/>
            <person name="Zhang T."/>
            <person name="Song X."/>
            <person name="Zhang H."/>
            <person name="Dai N."/>
            <person name="Sheng W."/>
            <person name="Hou X."/>
            <person name="Wei L."/>
        </authorList>
    </citation>
    <scope>NUCLEOTIDE SEQUENCE</scope>
    <source>
        <strain evidence="1">KEN1</strain>
        <tissue evidence="1">Leaf</tissue>
    </source>
</reference>
<evidence type="ECO:0000313" key="1">
    <source>
        <dbReference type="EMBL" id="KAL0444779.1"/>
    </source>
</evidence>
<dbReference type="EMBL" id="JACGWN010000007">
    <property type="protein sequence ID" value="KAL0444779.1"/>
    <property type="molecule type" value="Genomic_DNA"/>
</dbReference>
<proteinExistence type="predicted"/>
<gene>
    <name evidence="1" type="ORF">Slati_2200600</name>
</gene>
<name>A0AAW2WV01_9LAMI</name>
<reference evidence="1" key="2">
    <citation type="journal article" date="2024" name="Plant">
        <title>Genomic evolution and insights into agronomic trait innovations of Sesamum species.</title>
        <authorList>
            <person name="Miao H."/>
            <person name="Wang L."/>
            <person name="Qu L."/>
            <person name="Liu H."/>
            <person name="Sun Y."/>
            <person name="Le M."/>
            <person name="Wang Q."/>
            <person name="Wei S."/>
            <person name="Zheng Y."/>
            <person name="Lin W."/>
            <person name="Duan Y."/>
            <person name="Cao H."/>
            <person name="Xiong S."/>
            <person name="Wang X."/>
            <person name="Wei L."/>
            <person name="Li C."/>
            <person name="Ma Q."/>
            <person name="Ju M."/>
            <person name="Zhao R."/>
            <person name="Li G."/>
            <person name="Mu C."/>
            <person name="Tian Q."/>
            <person name="Mei H."/>
            <person name="Zhang T."/>
            <person name="Gao T."/>
            <person name="Zhang H."/>
        </authorList>
    </citation>
    <scope>NUCLEOTIDE SEQUENCE</scope>
    <source>
        <strain evidence="1">KEN1</strain>
    </source>
</reference>
<dbReference type="AlphaFoldDB" id="A0AAW2WV01"/>
<protein>
    <submittedName>
        <fullName evidence="1">Uncharacterized protein</fullName>
    </submittedName>
</protein>
<sequence length="83" mass="9343">MGHKMRLSDTSRRMVVSQYKVLIRLLEGSAARPEFREDIAHGILFGVPKPCRKFYFSLGSVLGMRSLLLPISGGGEFEWKEAS</sequence>
<comment type="caution">
    <text evidence="1">The sequence shown here is derived from an EMBL/GenBank/DDBJ whole genome shotgun (WGS) entry which is preliminary data.</text>
</comment>